<sequence>MRRICISQLLSAKKVRSFSFIRAEELTHMRKSLESSSGRPTILRDVLVQLVNNVMCRATFGDVCKDGSTLMK</sequence>
<reference evidence="7" key="1">
    <citation type="journal article" date="2017" name="Nature">
        <title>The sunflower genome provides insights into oil metabolism, flowering and Asterid evolution.</title>
        <authorList>
            <person name="Badouin H."/>
            <person name="Gouzy J."/>
            <person name="Grassa C.J."/>
            <person name="Murat F."/>
            <person name="Staton S.E."/>
            <person name="Cottret L."/>
            <person name="Lelandais-Briere C."/>
            <person name="Owens G.L."/>
            <person name="Carrere S."/>
            <person name="Mayjonade B."/>
            <person name="Legrand L."/>
            <person name="Gill N."/>
            <person name="Kane N.C."/>
            <person name="Bowers J.E."/>
            <person name="Hubner S."/>
            <person name="Bellec A."/>
            <person name="Berard A."/>
            <person name="Berges H."/>
            <person name="Blanchet N."/>
            <person name="Boniface M.C."/>
            <person name="Brunel D."/>
            <person name="Catrice O."/>
            <person name="Chaidir N."/>
            <person name="Claudel C."/>
            <person name="Donnadieu C."/>
            <person name="Faraut T."/>
            <person name="Fievet G."/>
            <person name="Helmstetter N."/>
            <person name="King M."/>
            <person name="Knapp S.J."/>
            <person name="Lai Z."/>
            <person name="Le Paslier M.C."/>
            <person name="Lippi Y."/>
            <person name="Lorenzon L."/>
            <person name="Mandel J.R."/>
            <person name="Marage G."/>
            <person name="Marchand G."/>
            <person name="Marquand E."/>
            <person name="Bret-Mestries E."/>
            <person name="Morien E."/>
            <person name="Nambeesan S."/>
            <person name="Nguyen T."/>
            <person name="Pegot-Espagnet P."/>
            <person name="Pouilly N."/>
            <person name="Raftis F."/>
            <person name="Sallet E."/>
            <person name="Schiex T."/>
            <person name="Thomas J."/>
            <person name="Vandecasteele C."/>
            <person name="Vares D."/>
            <person name="Vear F."/>
            <person name="Vautrin S."/>
            <person name="Crespi M."/>
            <person name="Mangin B."/>
            <person name="Burke J.M."/>
            <person name="Salse J."/>
            <person name="Munos S."/>
            <person name="Vincourt P."/>
            <person name="Rieseberg L.H."/>
            <person name="Langlade N.B."/>
        </authorList>
    </citation>
    <scope>NUCLEOTIDE SEQUENCE</scope>
    <source>
        <tissue evidence="7">Leaves</tissue>
    </source>
</reference>
<evidence type="ECO:0000256" key="5">
    <source>
        <dbReference type="ARBA" id="ARBA00023004"/>
    </source>
</evidence>
<evidence type="ECO:0000313" key="7">
    <source>
        <dbReference type="EMBL" id="KAF5812964.1"/>
    </source>
</evidence>
<keyword evidence="3" id="KW-0479">Metal-binding</keyword>
<keyword evidence="6" id="KW-0503">Monooxygenase</keyword>
<dbReference type="Gramene" id="mRNA:HanXRQr2_Chr03g0092631">
    <property type="protein sequence ID" value="CDS:HanXRQr2_Chr03g0092631.1"/>
    <property type="gene ID" value="HanXRQr2_Chr03g0092631"/>
</dbReference>
<dbReference type="SUPFAM" id="SSF48264">
    <property type="entry name" value="Cytochrome P450"/>
    <property type="match status" value="1"/>
</dbReference>
<reference evidence="7" key="2">
    <citation type="submission" date="2020-06" db="EMBL/GenBank/DDBJ databases">
        <title>Helianthus annuus Genome sequencing and assembly Release 2.</title>
        <authorList>
            <person name="Gouzy J."/>
            <person name="Langlade N."/>
            <person name="Munos S."/>
        </authorList>
    </citation>
    <scope>NUCLEOTIDE SEQUENCE</scope>
    <source>
        <tissue evidence="7">Leaves</tissue>
    </source>
</reference>
<comment type="similarity">
    <text evidence="1">Belongs to the cytochrome P450 family.</text>
</comment>
<evidence type="ECO:0000256" key="1">
    <source>
        <dbReference type="ARBA" id="ARBA00010617"/>
    </source>
</evidence>
<dbReference type="GO" id="GO:0020037">
    <property type="term" value="F:heme binding"/>
    <property type="evidence" value="ECO:0007669"/>
    <property type="project" value="InterPro"/>
</dbReference>
<dbReference type="InterPro" id="IPR036396">
    <property type="entry name" value="Cyt_P450_sf"/>
</dbReference>
<keyword evidence="2" id="KW-0349">Heme</keyword>
<dbReference type="PANTHER" id="PTHR47953">
    <property type="entry name" value="OS08G0105600 PROTEIN"/>
    <property type="match status" value="1"/>
</dbReference>
<keyword evidence="4 7" id="KW-0560">Oxidoreductase</keyword>
<dbReference type="AlphaFoldDB" id="A0A9K3JDL3"/>
<evidence type="ECO:0000256" key="4">
    <source>
        <dbReference type="ARBA" id="ARBA00023002"/>
    </source>
</evidence>
<dbReference type="InterPro" id="IPR052306">
    <property type="entry name" value="CYP450_71D"/>
</dbReference>
<keyword evidence="5" id="KW-0408">Iron</keyword>
<gene>
    <name evidence="7" type="ORF">HanXRQr2_Chr03g0092631</name>
</gene>
<dbReference type="EC" id="1.14.14.150" evidence="7"/>
<dbReference type="GO" id="GO:0005506">
    <property type="term" value="F:iron ion binding"/>
    <property type="evidence" value="ECO:0007669"/>
    <property type="project" value="InterPro"/>
</dbReference>
<comment type="caution">
    <text evidence="7">The sequence shown here is derived from an EMBL/GenBank/DDBJ whole genome shotgun (WGS) entry which is preliminary data.</text>
</comment>
<proteinExistence type="inferred from homology"/>
<evidence type="ECO:0000313" key="8">
    <source>
        <dbReference type="Proteomes" id="UP000215914"/>
    </source>
</evidence>
<dbReference type="Proteomes" id="UP000215914">
    <property type="component" value="Unassembled WGS sequence"/>
</dbReference>
<name>A0A9K3JDL3_HELAN</name>
<dbReference type="Gene3D" id="1.10.630.10">
    <property type="entry name" value="Cytochrome P450"/>
    <property type="match status" value="1"/>
</dbReference>
<dbReference type="PANTHER" id="PTHR47953:SF5">
    <property type="entry name" value="CYTOCHROME P450 71AV8-LIKE"/>
    <property type="match status" value="1"/>
</dbReference>
<evidence type="ECO:0000256" key="2">
    <source>
        <dbReference type="ARBA" id="ARBA00022617"/>
    </source>
</evidence>
<protein>
    <submittedName>
        <fullName evidence="7">Costunolide synthase</fullName>
        <ecNumber evidence="7">1.14.14.150</ecNumber>
    </submittedName>
</protein>
<dbReference type="EMBL" id="MNCJ02000318">
    <property type="protein sequence ID" value="KAF5812964.1"/>
    <property type="molecule type" value="Genomic_DNA"/>
</dbReference>
<accession>A0A9K3JDL3</accession>
<evidence type="ECO:0000256" key="3">
    <source>
        <dbReference type="ARBA" id="ARBA00022723"/>
    </source>
</evidence>
<dbReference type="GO" id="GO:0102934">
    <property type="term" value="F:costunolide synthase activity"/>
    <property type="evidence" value="ECO:0007669"/>
    <property type="project" value="UniProtKB-EC"/>
</dbReference>
<organism evidence="7 8">
    <name type="scientific">Helianthus annuus</name>
    <name type="common">Common sunflower</name>
    <dbReference type="NCBI Taxonomy" id="4232"/>
    <lineage>
        <taxon>Eukaryota</taxon>
        <taxon>Viridiplantae</taxon>
        <taxon>Streptophyta</taxon>
        <taxon>Embryophyta</taxon>
        <taxon>Tracheophyta</taxon>
        <taxon>Spermatophyta</taxon>
        <taxon>Magnoliopsida</taxon>
        <taxon>eudicotyledons</taxon>
        <taxon>Gunneridae</taxon>
        <taxon>Pentapetalae</taxon>
        <taxon>asterids</taxon>
        <taxon>campanulids</taxon>
        <taxon>Asterales</taxon>
        <taxon>Asteraceae</taxon>
        <taxon>Asteroideae</taxon>
        <taxon>Heliantheae alliance</taxon>
        <taxon>Heliantheae</taxon>
        <taxon>Helianthus</taxon>
    </lineage>
</organism>
<evidence type="ECO:0000256" key="6">
    <source>
        <dbReference type="ARBA" id="ARBA00023033"/>
    </source>
</evidence>
<keyword evidence="8" id="KW-1185">Reference proteome</keyword>